<dbReference type="RefSeq" id="WP_016359526.1">
    <property type="nucleotide sequence ID" value="NZ_BMRR01000008.1"/>
</dbReference>
<dbReference type="GO" id="GO:0004016">
    <property type="term" value="F:adenylate cyclase activity"/>
    <property type="evidence" value="ECO:0007669"/>
    <property type="project" value="UniProtKB-ARBA"/>
</dbReference>
<keyword evidence="2" id="KW-0614">Plasmid</keyword>
<accession>Q8GAB6</accession>
<dbReference type="SUPFAM" id="SSF55073">
    <property type="entry name" value="Nucleotide cyclase"/>
    <property type="match status" value="1"/>
</dbReference>
<feature type="domain" description="Guanylate cyclase" evidence="1">
    <location>
        <begin position="45"/>
        <end position="177"/>
    </location>
</feature>
<dbReference type="GO" id="GO:0009190">
    <property type="term" value="P:cyclic nucleotide biosynthetic process"/>
    <property type="evidence" value="ECO:0007669"/>
    <property type="project" value="InterPro"/>
</dbReference>
<organism evidence="2">
    <name type="scientific">Paenarthrobacter nicotinovorans</name>
    <name type="common">Arthrobacter nicotinovorans</name>
    <dbReference type="NCBI Taxonomy" id="29320"/>
    <lineage>
        <taxon>Bacteria</taxon>
        <taxon>Bacillati</taxon>
        <taxon>Actinomycetota</taxon>
        <taxon>Actinomycetes</taxon>
        <taxon>Micrococcales</taxon>
        <taxon>Micrococcaceae</taxon>
        <taxon>Paenarthrobacter</taxon>
    </lineage>
</organism>
<reference evidence="2" key="1">
    <citation type="journal article" date="2003" name="J. Bacteriol.">
        <title>Sequence of the 165-kilobase catabolic plasmid pAO1 from Arthrobacter nicotinovorans and identification of a pAO1-dependent nicotine uptake system.</title>
        <authorList>
            <person name="Igloi G.L."/>
            <person name="Brandsch R."/>
        </authorList>
    </citation>
    <scope>NUCLEOTIDE SEQUENCE [LARGE SCALE GENOMIC DNA]</scope>
    <source>
        <strain evidence="2">ATCC 49919</strain>
        <plasmid evidence="2">pAO1</plasmid>
    </source>
</reference>
<dbReference type="InterPro" id="IPR029787">
    <property type="entry name" value="Nucleotide_cyclase"/>
</dbReference>
<dbReference type="GeneID" id="84020205"/>
<dbReference type="GO" id="GO:0035556">
    <property type="term" value="P:intracellular signal transduction"/>
    <property type="evidence" value="ECO:0007669"/>
    <property type="project" value="InterPro"/>
</dbReference>
<sequence>MSLLTDLQDYANRTHAGAWTTRNGQKVPATEDIKLGNEAVKVDATVLYADLAESTQLVKGKKDWFAAEVYKNYLYTAGRIIRAHGGVITSFDGDRIMAVFIGNTKNTDAAKCGLRINWAVQEILQPAIKASYPKSTYVLKQKVGVDTSALFVARTGIRGSNDLVWVGNAANNAAKMAALPTTYSTYISAASYNMLLDSSKYGGPNKKNMWTDLGKDQLGYTIYGSTWRWSIS</sequence>
<dbReference type="InterPro" id="IPR001054">
    <property type="entry name" value="A/G_cyclase"/>
</dbReference>
<geneLocation type="plasmid" evidence="2">
    <name>pAO1</name>
</geneLocation>
<evidence type="ECO:0000313" key="2">
    <source>
        <dbReference type="EMBL" id="CAD48015.1"/>
    </source>
</evidence>
<reference evidence="2" key="2">
    <citation type="submission" date="2013-12" db="EMBL/GenBank/DDBJ databases">
        <authorList>
            <person name="Mihasan M."/>
            <person name="Brandsch R."/>
        </authorList>
    </citation>
    <scope>NUCLEOTIDE SEQUENCE</scope>
    <source>
        <strain evidence="2">ATCC 49919</strain>
        <plasmid evidence="2">pAO1</plasmid>
    </source>
</reference>
<proteinExistence type="predicted"/>
<evidence type="ECO:0000259" key="1">
    <source>
        <dbReference type="PROSITE" id="PS50125"/>
    </source>
</evidence>
<name>Q8GAB6_PAENI</name>
<dbReference type="Gene3D" id="3.30.70.1230">
    <property type="entry name" value="Nucleotide cyclase"/>
    <property type="match status" value="1"/>
</dbReference>
<dbReference type="EMBL" id="AJ507836">
    <property type="protein sequence ID" value="CAD48015.1"/>
    <property type="molecule type" value="Genomic_DNA"/>
</dbReference>
<protein>
    <recommendedName>
        <fullName evidence="1">Guanylate cyclase domain-containing protein</fullName>
    </recommendedName>
</protein>
<dbReference type="PROSITE" id="PS50125">
    <property type="entry name" value="GUANYLATE_CYCLASE_2"/>
    <property type="match status" value="1"/>
</dbReference>
<dbReference type="AlphaFoldDB" id="Q8GAB6"/>